<dbReference type="Gene3D" id="3.30.530.20">
    <property type="match status" value="1"/>
</dbReference>
<gene>
    <name evidence="3" type="ORF">K7G82_04720</name>
</gene>
<evidence type="ECO:0000313" key="3">
    <source>
        <dbReference type="EMBL" id="MBY8821583.1"/>
    </source>
</evidence>
<dbReference type="Pfam" id="PF08327">
    <property type="entry name" value="AHSA1"/>
    <property type="match status" value="1"/>
</dbReference>
<dbReference type="Proteomes" id="UP000706039">
    <property type="component" value="Unassembled WGS sequence"/>
</dbReference>
<dbReference type="InterPro" id="IPR013538">
    <property type="entry name" value="ASHA1/2-like_C"/>
</dbReference>
<dbReference type="InterPro" id="IPR023393">
    <property type="entry name" value="START-like_dom_sf"/>
</dbReference>
<comment type="caution">
    <text evidence="3">The sequence shown here is derived from an EMBL/GenBank/DDBJ whole genome shotgun (WGS) entry which is preliminary data.</text>
</comment>
<keyword evidence="4" id="KW-1185">Reference proteome</keyword>
<reference evidence="3 4" key="1">
    <citation type="submission" date="2021-08" db="EMBL/GenBank/DDBJ databases">
        <authorList>
            <person name="Tuo L."/>
        </authorList>
    </citation>
    <scope>NUCLEOTIDE SEQUENCE [LARGE SCALE GENOMIC DNA]</scope>
    <source>
        <strain evidence="3 4">JCM 31229</strain>
    </source>
</reference>
<dbReference type="CDD" id="cd08895">
    <property type="entry name" value="SRPBCC_CalC_Aha1-like_2"/>
    <property type="match status" value="1"/>
</dbReference>
<evidence type="ECO:0000313" key="4">
    <source>
        <dbReference type="Proteomes" id="UP000706039"/>
    </source>
</evidence>
<proteinExistence type="inferred from homology"/>
<comment type="similarity">
    <text evidence="1">Belongs to the AHA1 family.</text>
</comment>
<organism evidence="3 4">
    <name type="scientific">Sphingomonas colocasiae</name>
    <dbReference type="NCBI Taxonomy" id="1848973"/>
    <lineage>
        <taxon>Bacteria</taxon>
        <taxon>Pseudomonadati</taxon>
        <taxon>Pseudomonadota</taxon>
        <taxon>Alphaproteobacteria</taxon>
        <taxon>Sphingomonadales</taxon>
        <taxon>Sphingomonadaceae</taxon>
        <taxon>Sphingomonas</taxon>
    </lineage>
</organism>
<protein>
    <submittedName>
        <fullName evidence="3">SRPBCC family protein</fullName>
    </submittedName>
</protein>
<evidence type="ECO:0000256" key="1">
    <source>
        <dbReference type="ARBA" id="ARBA00006817"/>
    </source>
</evidence>
<sequence length="155" mass="16550">MTDLQRIDRASCIIHATPEAIWRALVDPAALTVWRPPAGMTGRFDNFDAREGGSYRMTLTYDDAGSAHGKSSNDADIVDGRFVELVPNARVVELVMFESDDAAFAGTMKITTSLTRVPGGTEVAIACENVPGGISPEDHEAGMCSTLANLAAYVE</sequence>
<feature type="domain" description="Activator of Hsp90 ATPase homologue 1/2-like C-terminal" evidence="2">
    <location>
        <begin position="16"/>
        <end position="155"/>
    </location>
</feature>
<dbReference type="EMBL" id="JAINVV010000003">
    <property type="protein sequence ID" value="MBY8821583.1"/>
    <property type="molecule type" value="Genomic_DNA"/>
</dbReference>
<dbReference type="SUPFAM" id="SSF55961">
    <property type="entry name" value="Bet v1-like"/>
    <property type="match status" value="1"/>
</dbReference>
<accession>A0ABS7PK04</accession>
<evidence type="ECO:0000259" key="2">
    <source>
        <dbReference type="Pfam" id="PF08327"/>
    </source>
</evidence>
<name>A0ABS7PK04_9SPHN</name>
<dbReference type="RefSeq" id="WP_222988689.1">
    <property type="nucleotide sequence ID" value="NZ_JAINVV010000003.1"/>
</dbReference>